<dbReference type="Gene3D" id="2.115.10.20">
    <property type="entry name" value="Glycosyl hydrolase domain, family 43"/>
    <property type="match status" value="2"/>
</dbReference>
<evidence type="ECO:0000256" key="3">
    <source>
        <dbReference type="SAM" id="MobiDB-lite"/>
    </source>
</evidence>
<evidence type="ECO:0000256" key="2">
    <source>
        <dbReference type="ARBA" id="ARBA00023295"/>
    </source>
</evidence>
<reference evidence="6 7" key="1">
    <citation type="submission" date="2019-11" db="EMBL/GenBank/DDBJ databases">
        <title>Cellulosimicrobium composti sp. nov. isolated from a compost.</title>
        <authorList>
            <person name="Yang Y."/>
        </authorList>
    </citation>
    <scope>NUCLEOTIDE SEQUENCE [LARGE SCALE GENOMIC DNA]</scope>
    <source>
        <strain evidence="6 7">BIT-GX5</strain>
    </source>
</reference>
<gene>
    <name evidence="6" type="ORF">GJV82_00145</name>
</gene>
<feature type="region of interest" description="Disordered" evidence="3">
    <location>
        <begin position="35"/>
        <end position="55"/>
    </location>
</feature>
<keyword evidence="4" id="KW-0732">Signal</keyword>
<dbReference type="InterPro" id="IPR041542">
    <property type="entry name" value="GH43_C2"/>
</dbReference>
<evidence type="ECO:0000259" key="5">
    <source>
        <dbReference type="Pfam" id="PF17851"/>
    </source>
</evidence>
<feature type="domain" description="Beta-xylosidase C-terminal Concanavalin A-like" evidence="5">
    <location>
        <begin position="380"/>
        <end position="566"/>
    </location>
</feature>
<dbReference type="EMBL" id="WMKA01000001">
    <property type="protein sequence ID" value="MTG87378.1"/>
    <property type="molecule type" value="Genomic_DNA"/>
</dbReference>
<keyword evidence="1" id="KW-0378">Hydrolase</keyword>
<evidence type="ECO:0000256" key="4">
    <source>
        <dbReference type="SAM" id="SignalP"/>
    </source>
</evidence>
<evidence type="ECO:0000313" key="7">
    <source>
        <dbReference type="Proteomes" id="UP000440668"/>
    </source>
</evidence>
<feature type="signal peptide" evidence="4">
    <location>
        <begin position="1"/>
        <end position="30"/>
    </location>
</feature>
<dbReference type="SUPFAM" id="SSF49899">
    <property type="entry name" value="Concanavalin A-like lectins/glucanases"/>
    <property type="match status" value="1"/>
</dbReference>
<dbReference type="InterPro" id="IPR023296">
    <property type="entry name" value="Glyco_hydro_beta-prop_sf"/>
</dbReference>
<dbReference type="GO" id="GO:0016798">
    <property type="term" value="F:hydrolase activity, acting on glycosyl bonds"/>
    <property type="evidence" value="ECO:0007669"/>
    <property type="project" value="UniProtKB-KW"/>
</dbReference>
<protein>
    <submittedName>
        <fullName evidence="6">DUF1349 domain-containing protein</fullName>
    </submittedName>
</protein>
<evidence type="ECO:0000313" key="6">
    <source>
        <dbReference type="EMBL" id="MTG87378.1"/>
    </source>
</evidence>
<dbReference type="PANTHER" id="PTHR42812:SF14">
    <property type="entry name" value="SECRETED PROTEIN"/>
    <property type="match status" value="1"/>
</dbReference>
<dbReference type="AlphaFoldDB" id="A0A6N7ZDE0"/>
<accession>A0A6N7ZDE0</accession>
<dbReference type="InterPro" id="IPR051795">
    <property type="entry name" value="Glycosyl_Hydrlase_43"/>
</dbReference>
<dbReference type="Pfam" id="PF17851">
    <property type="entry name" value="GH43_C2"/>
    <property type="match status" value="1"/>
</dbReference>
<dbReference type="RefSeq" id="WP_155097824.1">
    <property type="nucleotide sequence ID" value="NZ_WMKA01000001.1"/>
</dbReference>
<dbReference type="InterPro" id="IPR013320">
    <property type="entry name" value="ConA-like_dom_sf"/>
</dbReference>
<sequence length="670" mass="70450">MRTRAAAPRRRPGAAATLAAALTVSLAAGAAPATAAAGSTPAPGGASTATVSAAGDAPTASDLPVFEYRGVITDKESMTYNPTDEFIFPSVFHAGAHLDDPLGEWYLYYAPHDSPGGISLMYADSLEGPWTEYADNPLVANEWPPFYDHVSHVSSPDVLWDDATDEVLLYFHGENSTTRWATSSDGVTFDDSGVAVTNADGGAGTTETSYARVVEHPDPSSGYRFAMTYMQNRTDDIRRIKVAESVDGRTWDVRPDPLVVPDAATGTNVSGGNLWEWEGQLYVIYHGSTGITFARTLDPTMTQVGPRWELHRASGVGDDTGRVAAPEIVTDGDETYLFYESGDRLGATIAWAQRDPDAVRPPEPGQDPDPLREQCRGAGSDEFDGAALDPALWSVVREGTARHALTDGALRVPAYPTGVAGASLPLQAVPDGPWEVTTAVSVSPAQTFQQGGLLLYRDDANYAKLDLVHGSNGARLEFIWRQGGSDRNTGFDSIAPPAGLGDTFWLRLASDGTDVRASVSVDGVEFTPWGRTVGVAALGATGVGPFAMRGSATPPEIVASFDWFRWTPTAEEAAACADDGPAVEVDAVARCLAGRAYVAVTARNAGDAPATVRLVTPFGERTVADVEPGRSAYQSFASRSAQVASGDATVEVVGDGGGSTTAPYDAVTCG</sequence>
<organism evidence="6 7">
    <name type="scientific">Cellulosimicrobium composti</name>
    <dbReference type="NCBI Taxonomy" id="2672572"/>
    <lineage>
        <taxon>Bacteria</taxon>
        <taxon>Bacillati</taxon>
        <taxon>Actinomycetota</taxon>
        <taxon>Actinomycetes</taxon>
        <taxon>Micrococcales</taxon>
        <taxon>Promicromonosporaceae</taxon>
        <taxon>Cellulosimicrobium</taxon>
    </lineage>
</organism>
<keyword evidence="2" id="KW-0326">Glycosidase</keyword>
<comment type="caution">
    <text evidence="6">The sequence shown here is derived from an EMBL/GenBank/DDBJ whole genome shotgun (WGS) entry which is preliminary data.</text>
</comment>
<dbReference type="Proteomes" id="UP000440668">
    <property type="component" value="Unassembled WGS sequence"/>
</dbReference>
<feature type="region of interest" description="Disordered" evidence="3">
    <location>
        <begin position="354"/>
        <end position="379"/>
    </location>
</feature>
<feature type="chain" id="PRO_5039666001" evidence="4">
    <location>
        <begin position="31"/>
        <end position="670"/>
    </location>
</feature>
<name>A0A6N7ZDE0_9MICO</name>
<dbReference type="Gene3D" id="2.60.120.200">
    <property type="match status" value="1"/>
</dbReference>
<evidence type="ECO:0000256" key="1">
    <source>
        <dbReference type="ARBA" id="ARBA00022801"/>
    </source>
</evidence>
<proteinExistence type="predicted"/>
<dbReference type="PANTHER" id="PTHR42812">
    <property type="entry name" value="BETA-XYLOSIDASE"/>
    <property type="match status" value="1"/>
</dbReference>
<dbReference type="SUPFAM" id="SSF75005">
    <property type="entry name" value="Arabinanase/levansucrase/invertase"/>
    <property type="match status" value="2"/>
</dbReference>